<dbReference type="EnsemblPlants" id="TraesCS5A02G259900.1">
    <property type="protein sequence ID" value="TraesCS5A02G259900.1"/>
    <property type="gene ID" value="TraesCS5A02G259900"/>
</dbReference>
<dbReference type="Gramene" id="TraesJUL5A03G02705090.1">
    <property type="protein sequence ID" value="TraesJUL5A03G02705090.1"/>
    <property type="gene ID" value="TraesJUL5A03G02705090"/>
</dbReference>
<protein>
    <submittedName>
        <fullName evidence="1">Uncharacterized protein</fullName>
    </submittedName>
</protein>
<dbReference type="Gramene" id="TraesJUL5A03G02705280.1">
    <property type="protein sequence ID" value="TraesJUL5A03G02705280.1"/>
    <property type="gene ID" value="TraesJUL5A03G02705280"/>
</dbReference>
<dbReference type="Gramene" id="TraesARI5A03G02727750.1">
    <property type="protein sequence ID" value="TraesARI5A03G02727750.1"/>
    <property type="gene ID" value="TraesARI5A03G02727750"/>
</dbReference>
<dbReference type="Gramene" id="TraesSYM5A03G02714720.1">
    <property type="protein sequence ID" value="TraesSYM5A03G02714720.1"/>
    <property type="gene ID" value="TraesSYM5A03G02714720"/>
</dbReference>
<dbReference type="Gramene" id="TraesJUL5A03G02705170.1">
    <property type="protein sequence ID" value="TraesJUL5A03G02705170.1"/>
    <property type="gene ID" value="TraesJUL5A03G02705170"/>
</dbReference>
<dbReference type="Gramene" id="TraesARI5A03G02727690.1">
    <property type="protein sequence ID" value="TraesARI5A03G02727690.1"/>
    <property type="gene ID" value="TraesARI5A03G02727690"/>
</dbReference>
<dbReference type="Gramene" id="TraesLAC5A03G02638830.1">
    <property type="protein sequence ID" value="TraesLAC5A03G02638830.1"/>
    <property type="gene ID" value="TraesLAC5A03G02638830"/>
</dbReference>
<dbReference type="Gramene" id="TraesNOR5A03G02707850.1">
    <property type="protein sequence ID" value="TraesNOR5A03G02707850.1"/>
    <property type="gene ID" value="TraesNOR5A03G02707850"/>
</dbReference>
<evidence type="ECO:0000313" key="2">
    <source>
        <dbReference type="Proteomes" id="UP000019116"/>
    </source>
</evidence>
<dbReference type="Gramene" id="TraesCS5A02G260300.1">
    <property type="protein sequence ID" value="TraesCS5A02G260300.1"/>
    <property type="gene ID" value="TraesCS5A02G260300"/>
</dbReference>
<dbReference type="Gramene" id="TraesCS5A03G0646700.1">
    <property type="protein sequence ID" value="TraesCS5A03G0646700.1.CDS"/>
    <property type="gene ID" value="TraesCS5A03G0646700"/>
</dbReference>
<dbReference type="Gramene" id="TraesCS5A02G259600.1">
    <property type="protein sequence ID" value="TraesCS5A02G259600.1"/>
    <property type="gene ID" value="TraesCS5A02G259600"/>
</dbReference>
<proteinExistence type="predicted"/>
<dbReference type="Gramene" id="TraesLDM5A03G02688510.1">
    <property type="protein sequence ID" value="TraesLDM5A03G02688510.1"/>
    <property type="gene ID" value="TraesLDM5A03G02688510"/>
</dbReference>
<dbReference type="EnsemblPlants" id="TraesCS5A02G259600.1">
    <property type="protein sequence ID" value="TraesCS5A02G259600.1"/>
    <property type="gene ID" value="TraesCS5A02G259600"/>
</dbReference>
<dbReference type="Gramene" id="TraesJAG5A03G02686330.1">
    <property type="protein sequence ID" value="TraesJAG5A03G02686330.1"/>
    <property type="gene ID" value="TraesJAG5A03G02686330"/>
</dbReference>
<dbReference type="Gramene" id="TraesLAC5A03G02638890.1">
    <property type="protein sequence ID" value="TraesLAC5A03G02638890.1"/>
    <property type="gene ID" value="TraesLAC5A03G02638890"/>
</dbReference>
<dbReference type="Gramene" id="TraesMAC5A03G02683650.1">
    <property type="protein sequence ID" value="TraesMAC5A03G02683650.1"/>
    <property type="gene ID" value="TraesMAC5A03G02683650"/>
</dbReference>
<dbReference type="Gramene" id="TraesNOR5A03G02707780.1">
    <property type="protein sequence ID" value="TraesNOR5A03G02707780.1"/>
    <property type="gene ID" value="TraesNOR5A03G02707780"/>
</dbReference>
<reference evidence="1" key="1">
    <citation type="submission" date="2018-08" db="EMBL/GenBank/DDBJ databases">
        <authorList>
            <person name="Rossello M."/>
        </authorList>
    </citation>
    <scope>NUCLEOTIDE SEQUENCE [LARGE SCALE GENOMIC DNA]</scope>
    <source>
        <strain evidence="1">cv. Chinese Spring</strain>
    </source>
</reference>
<dbReference type="Gramene" id="TraesCS5A02G259900.1">
    <property type="protein sequence ID" value="TraesCS5A02G259900.1"/>
    <property type="gene ID" value="TraesCS5A02G259900"/>
</dbReference>
<dbReference type="Gramene" id="TraesSTA5A03G02675980.1">
    <property type="protein sequence ID" value="TraesSTA5A03G02675980.1"/>
    <property type="gene ID" value="TraesSTA5A03G02675980"/>
</dbReference>
<dbReference type="Gramene" id="TraesCS5A03G0647300.1">
    <property type="protein sequence ID" value="TraesCS5A03G0647300.1.CDS"/>
    <property type="gene ID" value="TraesCS5A03G0647300"/>
</dbReference>
<dbReference type="Gramene" id="TraesPARA_EIv1.0_1566040.1">
    <property type="protein sequence ID" value="TraesPARA_EIv1.0_1566040.1.CDS"/>
    <property type="gene ID" value="TraesPARA_EIv1.0_1566040"/>
</dbReference>
<dbReference type="Gramene" id="TraesSTA5A03G02675920.1">
    <property type="protein sequence ID" value="TraesSTA5A03G02675920.1"/>
    <property type="gene ID" value="TraesSTA5A03G02675920"/>
</dbReference>
<dbReference type="EnsemblPlants" id="TraesCS5A02G260300.1">
    <property type="protein sequence ID" value="TraesCS5A02G260300.1"/>
    <property type="gene ID" value="TraesCS5A02G260300"/>
</dbReference>
<dbReference type="Proteomes" id="UP000019116">
    <property type="component" value="Chromosome 5A"/>
</dbReference>
<accession>A0A341UVR1</accession>
<dbReference type="AlphaFoldDB" id="A0A341UVR1"/>
<dbReference type="Gramene" id="TraesJAG5A03G02686400.1">
    <property type="protein sequence ID" value="TraesJAG5A03G02686400.1"/>
    <property type="gene ID" value="TraesJAG5A03G02686400"/>
</dbReference>
<evidence type="ECO:0000313" key="1">
    <source>
        <dbReference type="EnsemblPlants" id="TraesCS5A02G260300.1"/>
    </source>
</evidence>
<dbReference type="Gramene" id="TraesARI5A03G02727620.1">
    <property type="protein sequence ID" value="TraesARI5A03G02727620.1"/>
    <property type="gene ID" value="TraesARI5A03G02727620"/>
</dbReference>
<keyword evidence="2" id="KW-1185">Reference proteome</keyword>
<dbReference type="Gramene" id="TraesNOR5A03G02707750.1">
    <property type="protein sequence ID" value="TraesNOR5A03G02707750.1"/>
    <property type="gene ID" value="TraesNOR5A03G02707750"/>
</dbReference>
<dbReference type="Gramene" id="TraesPARA_EIv1.0_1565910.1">
    <property type="protein sequence ID" value="TraesPARA_EIv1.0_1565910.1.CDS"/>
    <property type="gene ID" value="TraesPARA_EIv1.0_1565910"/>
</dbReference>
<name>A0A341UVR1_WHEAT</name>
<reference evidence="1" key="2">
    <citation type="submission" date="2018-10" db="UniProtKB">
        <authorList>
            <consortium name="EnsemblPlants"/>
        </authorList>
    </citation>
    <scope>IDENTIFICATION</scope>
</reference>
<organism evidence="1">
    <name type="scientific">Triticum aestivum</name>
    <name type="common">Wheat</name>
    <dbReference type="NCBI Taxonomy" id="4565"/>
    <lineage>
        <taxon>Eukaryota</taxon>
        <taxon>Viridiplantae</taxon>
        <taxon>Streptophyta</taxon>
        <taxon>Embryophyta</taxon>
        <taxon>Tracheophyta</taxon>
        <taxon>Spermatophyta</taxon>
        <taxon>Magnoliopsida</taxon>
        <taxon>Liliopsida</taxon>
        <taxon>Poales</taxon>
        <taxon>Poaceae</taxon>
        <taxon>BOP clade</taxon>
        <taxon>Pooideae</taxon>
        <taxon>Triticodae</taxon>
        <taxon>Triticeae</taxon>
        <taxon>Triticinae</taxon>
        <taxon>Triticum</taxon>
    </lineage>
</organism>
<sequence length="68" mass="7396">MGIKEHTVDSIVLQAVTFRLVLDDLETIDIAHHLHAGQDSKLIDCTMKWSARGVPQEISKAGGDAELA</sequence>
<dbReference type="Gramene" id="TraesCS5A03G0646200.1">
    <property type="protein sequence ID" value="TraesCS5A03G0646200.1.CDS"/>
    <property type="gene ID" value="TraesCS5A03G0646200"/>
</dbReference>
<dbReference type="Gramene" id="TraesPARA_EIv1.0_1565990.1">
    <property type="protein sequence ID" value="TraesPARA_EIv1.0_1565990.1.CDS"/>
    <property type="gene ID" value="TraesPARA_EIv1.0_1565990"/>
</dbReference>
<dbReference type="Gramene" id="TraesSYM5A03G02714780.1">
    <property type="protein sequence ID" value="TraesSYM5A03G02714780.1"/>
    <property type="gene ID" value="TraesSYM5A03G02714780"/>
</dbReference>